<dbReference type="Proteomes" id="UP000228503">
    <property type="component" value="Unassembled WGS sequence"/>
</dbReference>
<feature type="non-terminal residue" evidence="1">
    <location>
        <position position="1"/>
    </location>
</feature>
<gene>
    <name evidence="1" type="ORF">COY16_06020</name>
</gene>
<dbReference type="EMBL" id="PFOB01000076">
    <property type="protein sequence ID" value="PIZ61769.1"/>
    <property type="molecule type" value="Genomic_DNA"/>
</dbReference>
<sequence>HPWEYQFSVSGLQGQNVRLEFFVHAQEWATTWFELDAVRISSCHQELVQAPEIAAPGPIEEVFGPADAIAAAGLIVLSHGTSTYASEVGEGLYSLDYLWKTSAGDQYLSQIFSGRPFAGMVKNGRFIQYEDGMWTATNIQHAIKMARRCADARCMTLVRLEEILEGLRQLRASSNWVGQDLIEIERQISVTQARIVQYKLLTPQQLEMMRVQMVAIWEVEKSGVTTFTGTARQGTALVNQGYLLWKNVKQIQFLPDTPDWVINKTYRNVRVAGAPSSVRMVRGTAEVQIRYWKDWLPNMRDAWPMIRTWGGTALTWTATTAMDMAGPVGVGLSELGVAGLVQSAIAAHAIVGGGDLLNDLNQWNNLAGYQTNIPAGDWVRSNNALVEVYGPSTVEWRTSPVTNKASPVVVEIPQHGVPYRGREIPGYFPIPQSESFIWMRVKEVKGDSLVIELLDEPTPGEFVVRREIELGKENLDGDLLTYWDEREGPGMLAMTFEIRLWNYSGGTADIEIRWLQTRAPEQYGCRAGWRPSQGEGCRHEVFMPIALR</sequence>
<comment type="caution">
    <text evidence="1">The sequence shown here is derived from an EMBL/GenBank/DDBJ whole genome shotgun (WGS) entry which is preliminary data.</text>
</comment>
<accession>A0A2M7TVD3</accession>
<organism evidence="1 2">
    <name type="scientific">Candidatus Roizmanbacteria bacterium CG_4_10_14_0_2_um_filter_39_13</name>
    <dbReference type="NCBI Taxonomy" id="1974825"/>
    <lineage>
        <taxon>Bacteria</taxon>
        <taxon>Candidatus Roizmaniibacteriota</taxon>
    </lineage>
</organism>
<dbReference type="AlphaFoldDB" id="A0A2M7TVD3"/>
<name>A0A2M7TVD3_9BACT</name>
<proteinExistence type="predicted"/>
<reference evidence="2" key="1">
    <citation type="submission" date="2017-09" db="EMBL/GenBank/DDBJ databases">
        <title>Depth-based differentiation of microbial function through sediment-hosted aquifers and enrichment of novel symbionts in the deep terrestrial subsurface.</title>
        <authorList>
            <person name="Probst A.J."/>
            <person name="Ladd B."/>
            <person name="Jarett J.K."/>
            <person name="Geller-Mcgrath D.E."/>
            <person name="Sieber C.M.K."/>
            <person name="Emerson J.B."/>
            <person name="Anantharaman K."/>
            <person name="Thomas B.C."/>
            <person name="Malmstrom R."/>
            <person name="Stieglmeier M."/>
            <person name="Klingl A."/>
            <person name="Woyke T."/>
            <person name="Ryan C.M."/>
            <person name="Banfield J.F."/>
        </authorList>
    </citation>
    <scope>NUCLEOTIDE SEQUENCE [LARGE SCALE GENOMIC DNA]</scope>
</reference>
<evidence type="ECO:0000313" key="2">
    <source>
        <dbReference type="Proteomes" id="UP000228503"/>
    </source>
</evidence>
<protein>
    <submittedName>
        <fullName evidence="1">Uncharacterized protein</fullName>
    </submittedName>
</protein>
<evidence type="ECO:0000313" key="1">
    <source>
        <dbReference type="EMBL" id="PIZ61769.1"/>
    </source>
</evidence>